<feature type="transmembrane region" description="Helical" evidence="8">
    <location>
        <begin position="172"/>
        <end position="196"/>
    </location>
</feature>
<dbReference type="Proteomes" id="UP001345219">
    <property type="component" value="Chromosome 17"/>
</dbReference>
<comment type="subunit">
    <text evidence="3 8">Homodimer and heterodimers.</text>
</comment>
<dbReference type="GO" id="GO:0005886">
    <property type="term" value="C:plasma membrane"/>
    <property type="evidence" value="ECO:0007669"/>
    <property type="project" value="UniProtKB-SubCell"/>
</dbReference>
<reference evidence="11 12" key="1">
    <citation type="journal article" date="2023" name="Hortic Res">
        <title>Pangenome of water caltrop reveals structural variations and asymmetric subgenome divergence after allopolyploidization.</title>
        <authorList>
            <person name="Zhang X."/>
            <person name="Chen Y."/>
            <person name="Wang L."/>
            <person name="Yuan Y."/>
            <person name="Fang M."/>
            <person name="Shi L."/>
            <person name="Lu R."/>
            <person name="Comes H.P."/>
            <person name="Ma Y."/>
            <person name="Chen Y."/>
            <person name="Huang G."/>
            <person name="Zhou Y."/>
            <person name="Zheng Z."/>
            <person name="Qiu Y."/>
        </authorList>
    </citation>
    <scope>NUCLEOTIDE SEQUENCE [LARGE SCALE GENOMIC DNA]</scope>
    <source>
        <tissue evidence="11">Roots</tissue>
    </source>
</reference>
<organism evidence="11 12">
    <name type="scientific">Trapa incisa</name>
    <dbReference type="NCBI Taxonomy" id="236973"/>
    <lineage>
        <taxon>Eukaryota</taxon>
        <taxon>Viridiplantae</taxon>
        <taxon>Streptophyta</taxon>
        <taxon>Embryophyta</taxon>
        <taxon>Tracheophyta</taxon>
        <taxon>Spermatophyta</taxon>
        <taxon>Magnoliopsida</taxon>
        <taxon>eudicotyledons</taxon>
        <taxon>Gunneridae</taxon>
        <taxon>Pentapetalae</taxon>
        <taxon>rosids</taxon>
        <taxon>malvids</taxon>
        <taxon>Myrtales</taxon>
        <taxon>Lythraceae</taxon>
        <taxon>Trapa</taxon>
    </lineage>
</organism>
<comment type="similarity">
    <text evidence="2 8">Belongs to the Casparian strip membrane proteins (CASP) family.</text>
</comment>
<dbReference type="NCBIfam" id="TIGR01569">
    <property type="entry name" value="A_tha_TIGR01569"/>
    <property type="match status" value="1"/>
</dbReference>
<name>A0AAN7Q579_9MYRT</name>
<feature type="transmembrane region" description="Helical" evidence="8">
    <location>
        <begin position="41"/>
        <end position="59"/>
    </location>
</feature>
<dbReference type="InterPro" id="IPR006459">
    <property type="entry name" value="CASP/CASPL"/>
</dbReference>
<feature type="domain" description="Casparian strip membrane protein" evidence="10">
    <location>
        <begin position="36"/>
        <end position="186"/>
    </location>
</feature>
<keyword evidence="7 8" id="KW-0472">Membrane</keyword>
<evidence type="ECO:0000313" key="11">
    <source>
        <dbReference type="EMBL" id="KAK4759214.1"/>
    </source>
</evidence>
<evidence type="ECO:0000256" key="9">
    <source>
        <dbReference type="SAM" id="MobiDB-lite"/>
    </source>
</evidence>
<feature type="transmembrane region" description="Helical" evidence="8">
    <location>
        <begin position="121"/>
        <end position="151"/>
    </location>
</feature>
<keyword evidence="6 8" id="KW-1133">Transmembrane helix</keyword>
<comment type="caution">
    <text evidence="11">The sequence shown here is derived from an EMBL/GenBank/DDBJ whole genome shotgun (WGS) entry which is preliminary data.</text>
</comment>
<accession>A0AAN7Q579</accession>
<dbReference type="PANTHER" id="PTHR36488:SF8">
    <property type="entry name" value="CASP-LIKE PROTEIN 1U1"/>
    <property type="match status" value="1"/>
</dbReference>
<evidence type="ECO:0000256" key="3">
    <source>
        <dbReference type="ARBA" id="ARBA00011489"/>
    </source>
</evidence>
<evidence type="ECO:0000256" key="1">
    <source>
        <dbReference type="ARBA" id="ARBA00004651"/>
    </source>
</evidence>
<evidence type="ECO:0000259" key="10">
    <source>
        <dbReference type="Pfam" id="PF04535"/>
    </source>
</evidence>
<gene>
    <name evidence="11" type="ORF">SAY87_022345</name>
</gene>
<keyword evidence="12" id="KW-1185">Reference proteome</keyword>
<sequence length="204" mass="21755">MASDQKPADLETETTETTKAVEEPPRPPKSTSLDKCVTVDVVLRVVLFAATLTSLLVLVTSNQSKHRPVIGSPLAVVEAKFNHSPAFIYLAAAASVTCLYSIITILASISVLLKPAFNTSFLIFFAIWDVVILGVMASATGAAGAVAYIGLKGNRHTSWAKVCNVYDKFCQHLAGSIAVALFASIVLVFLIVLSVLSLHKKIPK</sequence>
<evidence type="ECO:0000256" key="6">
    <source>
        <dbReference type="ARBA" id="ARBA00022989"/>
    </source>
</evidence>
<feature type="transmembrane region" description="Helical" evidence="8">
    <location>
        <begin position="87"/>
        <end position="109"/>
    </location>
</feature>
<comment type="subcellular location">
    <subcellularLocation>
        <location evidence="1 8">Cell membrane</location>
        <topology evidence="1 8">Multi-pass membrane protein</topology>
    </subcellularLocation>
</comment>
<dbReference type="InterPro" id="IPR044173">
    <property type="entry name" value="CASPL"/>
</dbReference>
<protein>
    <recommendedName>
        <fullName evidence="8">CASP-like protein</fullName>
    </recommendedName>
</protein>
<evidence type="ECO:0000256" key="2">
    <source>
        <dbReference type="ARBA" id="ARBA00007651"/>
    </source>
</evidence>
<dbReference type="Pfam" id="PF04535">
    <property type="entry name" value="CASP_dom"/>
    <property type="match status" value="1"/>
</dbReference>
<evidence type="ECO:0000256" key="4">
    <source>
        <dbReference type="ARBA" id="ARBA00022475"/>
    </source>
</evidence>
<evidence type="ECO:0000256" key="7">
    <source>
        <dbReference type="ARBA" id="ARBA00023136"/>
    </source>
</evidence>
<keyword evidence="5 8" id="KW-0812">Transmembrane</keyword>
<evidence type="ECO:0000313" key="12">
    <source>
        <dbReference type="Proteomes" id="UP001345219"/>
    </source>
</evidence>
<keyword evidence="4 8" id="KW-1003">Cell membrane</keyword>
<feature type="region of interest" description="Disordered" evidence="9">
    <location>
        <begin position="1"/>
        <end position="32"/>
    </location>
</feature>
<proteinExistence type="inferred from homology"/>
<dbReference type="AlphaFoldDB" id="A0AAN7Q579"/>
<evidence type="ECO:0000256" key="8">
    <source>
        <dbReference type="RuleBase" id="RU361233"/>
    </source>
</evidence>
<dbReference type="InterPro" id="IPR006702">
    <property type="entry name" value="CASP_dom"/>
</dbReference>
<dbReference type="PANTHER" id="PTHR36488">
    <property type="entry name" value="CASP-LIKE PROTEIN 1U1"/>
    <property type="match status" value="1"/>
</dbReference>
<dbReference type="EMBL" id="JAXIOK010000011">
    <property type="protein sequence ID" value="KAK4759214.1"/>
    <property type="molecule type" value="Genomic_DNA"/>
</dbReference>
<evidence type="ECO:0000256" key="5">
    <source>
        <dbReference type="ARBA" id="ARBA00022692"/>
    </source>
</evidence>